<dbReference type="EMBL" id="PDLN01000005">
    <property type="protein sequence ID" value="RDW85379.1"/>
    <property type="molecule type" value="Genomic_DNA"/>
</dbReference>
<accession>A0A3D8SGA1</accession>
<protein>
    <submittedName>
        <fullName evidence="2">Uncharacterized protein</fullName>
    </submittedName>
</protein>
<sequence>MSWNPLGNSSRKVTTGSQLAHEISKVAKLGNVQNGLPGAMRAIPVAAIVAGNVYAKMVAKDGENMVEKALLKDDGAIMGLQAPGGSMGDGLKGNGEGEEAARGDVGVTLGGRGNIAAEAQKEEEVTHK</sequence>
<dbReference type="Proteomes" id="UP000256328">
    <property type="component" value="Unassembled WGS sequence"/>
</dbReference>
<reference evidence="2 3" key="1">
    <citation type="journal article" date="2018" name="IMA Fungus">
        <title>IMA Genome-F 9: Draft genome sequence of Annulohypoxylon stygium, Aspergillus mulundensis, Berkeleyomyces basicola (syn. Thielaviopsis basicola), Ceratocystis smalleyi, two Cercospora beticola strains, Coleophoma cylindrospora, Fusarium fracticaudum, Phialophora cf. hyalina, and Morchella septimelata.</title>
        <authorList>
            <person name="Wingfield B.D."/>
            <person name="Bills G.F."/>
            <person name="Dong Y."/>
            <person name="Huang W."/>
            <person name="Nel W.J."/>
            <person name="Swalarsk-Parry B.S."/>
            <person name="Vaghefi N."/>
            <person name="Wilken P.M."/>
            <person name="An Z."/>
            <person name="de Beer Z.W."/>
            <person name="De Vos L."/>
            <person name="Chen L."/>
            <person name="Duong T.A."/>
            <person name="Gao Y."/>
            <person name="Hammerbacher A."/>
            <person name="Kikkert J.R."/>
            <person name="Li Y."/>
            <person name="Li H."/>
            <person name="Li K."/>
            <person name="Li Q."/>
            <person name="Liu X."/>
            <person name="Ma X."/>
            <person name="Naidoo K."/>
            <person name="Pethybridge S.J."/>
            <person name="Sun J."/>
            <person name="Steenkamp E.T."/>
            <person name="van der Nest M.A."/>
            <person name="van Wyk S."/>
            <person name="Wingfield M.J."/>
            <person name="Xiong C."/>
            <person name="Yue Q."/>
            <person name="Zhang X."/>
        </authorList>
    </citation>
    <scope>NUCLEOTIDE SEQUENCE [LARGE SCALE GENOMIC DNA]</scope>
    <source>
        <strain evidence="2 3">BP5796</strain>
    </source>
</reference>
<dbReference type="AlphaFoldDB" id="A0A3D8SGA1"/>
<proteinExistence type="predicted"/>
<keyword evidence="3" id="KW-1185">Reference proteome</keyword>
<feature type="region of interest" description="Disordered" evidence="1">
    <location>
        <begin position="87"/>
        <end position="128"/>
    </location>
</feature>
<organism evidence="2 3">
    <name type="scientific">Coleophoma crateriformis</name>
    <dbReference type="NCBI Taxonomy" id="565419"/>
    <lineage>
        <taxon>Eukaryota</taxon>
        <taxon>Fungi</taxon>
        <taxon>Dikarya</taxon>
        <taxon>Ascomycota</taxon>
        <taxon>Pezizomycotina</taxon>
        <taxon>Leotiomycetes</taxon>
        <taxon>Helotiales</taxon>
        <taxon>Dermateaceae</taxon>
        <taxon>Coleophoma</taxon>
    </lineage>
</organism>
<feature type="compositionally biased region" description="Basic and acidic residues" evidence="1">
    <location>
        <begin position="119"/>
        <end position="128"/>
    </location>
</feature>
<dbReference type="OrthoDB" id="4458050at2759"/>
<evidence type="ECO:0000256" key="1">
    <source>
        <dbReference type="SAM" id="MobiDB-lite"/>
    </source>
</evidence>
<gene>
    <name evidence="2" type="ORF">BP5796_03704</name>
</gene>
<name>A0A3D8SGA1_9HELO</name>
<evidence type="ECO:0000313" key="3">
    <source>
        <dbReference type="Proteomes" id="UP000256328"/>
    </source>
</evidence>
<evidence type="ECO:0000313" key="2">
    <source>
        <dbReference type="EMBL" id="RDW85379.1"/>
    </source>
</evidence>
<comment type="caution">
    <text evidence="2">The sequence shown here is derived from an EMBL/GenBank/DDBJ whole genome shotgun (WGS) entry which is preliminary data.</text>
</comment>